<dbReference type="Proteomes" id="UP000295781">
    <property type="component" value="Chromosome"/>
</dbReference>
<feature type="region of interest" description="Disordered" evidence="1">
    <location>
        <begin position="1"/>
        <end position="23"/>
    </location>
</feature>
<evidence type="ECO:0000313" key="3">
    <source>
        <dbReference type="Proteomes" id="UP000295781"/>
    </source>
</evidence>
<name>A0A4P2Q7N6_SORCE</name>
<protein>
    <submittedName>
        <fullName evidence="2">Uncharacterized protein</fullName>
    </submittedName>
</protein>
<dbReference type="EMBL" id="CP012670">
    <property type="protein sequence ID" value="AUX25490.1"/>
    <property type="molecule type" value="Genomic_DNA"/>
</dbReference>
<dbReference type="AlphaFoldDB" id="A0A4P2Q7N6"/>
<organism evidence="2 3">
    <name type="scientific">Sorangium cellulosum</name>
    <name type="common">Polyangium cellulosum</name>
    <dbReference type="NCBI Taxonomy" id="56"/>
    <lineage>
        <taxon>Bacteria</taxon>
        <taxon>Pseudomonadati</taxon>
        <taxon>Myxococcota</taxon>
        <taxon>Polyangia</taxon>
        <taxon>Polyangiales</taxon>
        <taxon>Polyangiaceae</taxon>
        <taxon>Sorangium</taxon>
    </lineage>
</organism>
<gene>
    <name evidence="2" type="ORF">SOCEGT47_060370</name>
</gene>
<accession>A0A4P2Q7N6</accession>
<proteinExistence type="predicted"/>
<evidence type="ECO:0000256" key="1">
    <source>
        <dbReference type="SAM" id="MobiDB-lite"/>
    </source>
</evidence>
<sequence>MGSLATPHEEDGGRGIGIADLIPDEAHGRRGTWRITAEFEPEPA</sequence>
<reference evidence="2 3" key="1">
    <citation type="submission" date="2015-09" db="EMBL/GenBank/DDBJ databases">
        <title>Sorangium comparison.</title>
        <authorList>
            <person name="Zaburannyi N."/>
            <person name="Bunk B."/>
            <person name="Overmann J."/>
            <person name="Mueller R."/>
        </authorList>
    </citation>
    <scope>NUCLEOTIDE SEQUENCE [LARGE SCALE GENOMIC DNA]</scope>
    <source>
        <strain evidence="2 3">So ceGT47</strain>
    </source>
</reference>
<evidence type="ECO:0000313" key="2">
    <source>
        <dbReference type="EMBL" id="AUX25490.1"/>
    </source>
</evidence>